<dbReference type="SMART" id="SM00015">
    <property type="entry name" value="IQ"/>
    <property type="match status" value="2"/>
</dbReference>
<keyword evidence="7 9" id="KW-0505">Motor protein</keyword>
<evidence type="ECO:0008006" key="13">
    <source>
        <dbReference type="Google" id="ProtNLM"/>
    </source>
</evidence>
<evidence type="ECO:0000256" key="7">
    <source>
        <dbReference type="ARBA" id="ARBA00023175"/>
    </source>
</evidence>
<dbReference type="Pfam" id="PF00063">
    <property type="entry name" value="Myosin_head"/>
    <property type="match status" value="1"/>
</dbReference>
<comment type="caution">
    <text evidence="12">The sequence shown here is derived from an EMBL/GenBank/DDBJ whole genome shotgun (WGS) entry which is preliminary data.</text>
</comment>
<dbReference type="GO" id="GO:0000146">
    <property type="term" value="F:microfilament motor activity"/>
    <property type="evidence" value="ECO:0007669"/>
    <property type="project" value="TreeGrafter"/>
</dbReference>
<dbReference type="AlphaFoldDB" id="A0AAW2HRV2"/>
<dbReference type="EMBL" id="JARGDH010000003">
    <property type="protein sequence ID" value="KAL0272204.1"/>
    <property type="molecule type" value="Genomic_DNA"/>
</dbReference>
<sequence>METALIDRERVGVDDFVLLEDYTSIDAFVNNLKKRQKEDIIYTNIGNVLISVNPYKELPIYTHEKIQQYRQSTFTWLPPHIYSVVDGAYRSLTEEHRPQCILISGESGSGKTEASKKVLQFVAEATNRQEVMEVVKNKLLQSNPLLEAFGNAVTNKNDNSSRFGKYMDVEFNFLGEPVGGKILNYLLEKSRVVMQNTGERNFHIFYQLLEGGTPAYLQSLHLEKLPGSYAYLNHHKIANPINLVSDAEQFKIVKRAMDTIEISSKEQDEIFSIVASILHLGNITFEDHEHKTGSKITNMQPAKYICELLGCDEEQFEYALTHRTIEAPADTVITPLNKESSMYARDALSKAVYTRLFTWLVSRLNKSLIPAQDASKTTVLGILDIYGFEVFQKNSYEQFCINYCNEKLQQLFIELTLKGEQEEYLQEGIEWVPIEYFNNKVICELIEEKHKGIIGMLNEECLRPGDTSDQSFLDKMNKNLATHRHYISHMKSDAKIQKTMERAEFRLLHYAGEVIYNVNGFLDKNNDLLFRDLVELMAHTKNSITKGVFTLEELKSKKRPETAINQFKTSLNKLIETLMNKQPSYIRCIKPNDLKKPDIFDDELVKHQVKYLGLMGNLKVRRAGFAYRREFEAFLMRYKPLSKHTWPNYHGPAKEGVKILIKDIGIKENEYALGKTKLFLRSPATLFQIEDAYQAKKHDIAAIIQKVWKGRRERQRYLKIREAIIRIQTIVRGFVARRRAERRKKAVMTIRRFIEGFITRFGPETELNREFVQLIRKKWLIRLSKNLPNSVLDKSWPPCPSVCKEASAILRELRMKQLAHRYCSGITPELKKKFQEKVLAEFLFKGRKRLYESTIPEWFQKDRLTPEQRKMLPQFQNKYLSDEKILYSTNATKYDRHGYKLRNRALFFTNKHIYLVDGKTFKLKHKLLYKDLPELTVTTEGDSFLLVRIPLELKKDKGDLILSLPNLVEAVTVFVDLTQKPKVLKVTNENKIIHYLVQGKPQTIKVVAGSTGSIPDICKNKTGELVIMG</sequence>
<dbReference type="GO" id="GO:0005524">
    <property type="term" value="F:ATP binding"/>
    <property type="evidence" value="ECO:0007669"/>
    <property type="project" value="UniProtKB-UniRule"/>
</dbReference>
<gene>
    <name evidence="12" type="ORF">PYX00_005272</name>
</gene>
<evidence type="ECO:0000256" key="9">
    <source>
        <dbReference type="PROSITE-ProRule" id="PRU00782"/>
    </source>
</evidence>
<dbReference type="CDD" id="cd01378">
    <property type="entry name" value="MYSc_Myo1"/>
    <property type="match status" value="1"/>
</dbReference>
<dbReference type="Gene3D" id="1.20.120.720">
    <property type="entry name" value="Myosin VI head, motor domain, U50 subdomain"/>
    <property type="match status" value="1"/>
</dbReference>
<keyword evidence="4 9" id="KW-0067">ATP-binding</keyword>
<comment type="subcellular location">
    <subcellularLocation>
        <location evidence="1">Cell membrane</location>
        <topology evidence="1">Peripheral membrane protein</topology>
        <orientation evidence="1">Cytoplasmic side</orientation>
    </subcellularLocation>
</comment>
<dbReference type="PROSITE" id="PS51456">
    <property type="entry name" value="MYOSIN_MOTOR"/>
    <property type="match status" value="1"/>
</dbReference>
<evidence type="ECO:0000313" key="12">
    <source>
        <dbReference type="EMBL" id="KAL0272201.1"/>
    </source>
</evidence>
<dbReference type="EMBL" id="JARGDH010000003">
    <property type="protein sequence ID" value="KAL0272202.1"/>
    <property type="molecule type" value="Genomic_DNA"/>
</dbReference>
<dbReference type="PANTHER" id="PTHR13140">
    <property type="entry name" value="MYOSIN"/>
    <property type="match status" value="1"/>
</dbReference>
<proteinExistence type="inferred from homology"/>
<dbReference type="PANTHER" id="PTHR13140:SF679">
    <property type="entry name" value="UNCONVENTIONAL MYOSIN IC"/>
    <property type="match status" value="1"/>
</dbReference>
<dbReference type="Gene3D" id="3.40.850.10">
    <property type="entry name" value="Kinesin motor domain"/>
    <property type="match status" value="1"/>
</dbReference>
<keyword evidence="3 9" id="KW-0547">Nucleotide-binding</keyword>
<dbReference type="EMBL" id="JARGDH010000003">
    <property type="protein sequence ID" value="KAL0272206.1"/>
    <property type="molecule type" value="Genomic_DNA"/>
</dbReference>
<dbReference type="GO" id="GO:0007368">
    <property type="term" value="P:determination of left/right symmetry"/>
    <property type="evidence" value="ECO:0007669"/>
    <property type="project" value="UniProtKB-ARBA"/>
</dbReference>
<dbReference type="PRINTS" id="PR00193">
    <property type="entry name" value="MYOSINHEAVY"/>
</dbReference>
<dbReference type="Gene3D" id="6.20.240.20">
    <property type="match status" value="1"/>
</dbReference>
<comment type="similarity">
    <text evidence="2 9">Belongs to the TRAFAC class myosin-kinesin ATPase superfamily. Myosin family.</text>
</comment>
<feature type="binding site" evidence="9">
    <location>
        <begin position="105"/>
        <end position="112"/>
    </location>
    <ligand>
        <name>ATP</name>
        <dbReference type="ChEBI" id="CHEBI:30616"/>
    </ligand>
</feature>
<dbReference type="PROSITE" id="PS50096">
    <property type="entry name" value="IQ"/>
    <property type="match status" value="1"/>
</dbReference>
<dbReference type="Gene3D" id="1.20.5.190">
    <property type="match status" value="1"/>
</dbReference>
<dbReference type="GO" id="GO:0048803">
    <property type="term" value="P:imaginal disc-derived male genitalia morphogenesis"/>
    <property type="evidence" value="ECO:0007669"/>
    <property type="project" value="UniProtKB-ARBA"/>
</dbReference>
<dbReference type="GO" id="GO:0051015">
    <property type="term" value="F:actin filament binding"/>
    <property type="evidence" value="ECO:0007669"/>
    <property type="project" value="TreeGrafter"/>
</dbReference>
<evidence type="ECO:0000256" key="6">
    <source>
        <dbReference type="ARBA" id="ARBA00023123"/>
    </source>
</evidence>
<evidence type="ECO:0000256" key="5">
    <source>
        <dbReference type="ARBA" id="ARBA00023121"/>
    </source>
</evidence>
<name>A0AAW2HRV2_9NEOP</name>
<feature type="domain" description="TH1" evidence="11">
    <location>
        <begin position="848"/>
        <end position="1029"/>
    </location>
</feature>
<evidence type="ECO:0000256" key="3">
    <source>
        <dbReference type="ARBA" id="ARBA00022741"/>
    </source>
</evidence>
<dbReference type="FunFam" id="1.10.10.820:FF:000001">
    <property type="entry name" value="Myosin heavy chain"/>
    <property type="match status" value="1"/>
</dbReference>
<dbReference type="GO" id="GO:0005546">
    <property type="term" value="F:phosphatidylinositol-4,5-bisphosphate binding"/>
    <property type="evidence" value="ECO:0007669"/>
    <property type="project" value="UniProtKB-ARBA"/>
</dbReference>
<feature type="domain" description="Myosin motor" evidence="10">
    <location>
        <begin position="12"/>
        <end position="694"/>
    </location>
</feature>
<dbReference type="SMART" id="SM00242">
    <property type="entry name" value="MYSc"/>
    <property type="match status" value="1"/>
</dbReference>
<dbReference type="EMBL" id="JARGDH010000003">
    <property type="protein sequence ID" value="KAL0272203.1"/>
    <property type="molecule type" value="Genomic_DNA"/>
</dbReference>
<evidence type="ECO:0000256" key="1">
    <source>
        <dbReference type="ARBA" id="ARBA00004413"/>
    </source>
</evidence>
<dbReference type="GO" id="GO:0005886">
    <property type="term" value="C:plasma membrane"/>
    <property type="evidence" value="ECO:0007669"/>
    <property type="project" value="UniProtKB-SubCell"/>
</dbReference>
<dbReference type="InterPro" id="IPR010926">
    <property type="entry name" value="Myosin_TH1"/>
</dbReference>
<dbReference type="GO" id="GO:0030048">
    <property type="term" value="P:actin filament-based movement"/>
    <property type="evidence" value="ECO:0007669"/>
    <property type="project" value="TreeGrafter"/>
</dbReference>
<dbReference type="Gene3D" id="1.20.58.530">
    <property type="match status" value="1"/>
</dbReference>
<dbReference type="EMBL" id="JARGDH010000003">
    <property type="protein sequence ID" value="KAL0272201.1"/>
    <property type="molecule type" value="Genomic_DNA"/>
</dbReference>
<dbReference type="GO" id="GO:0006897">
    <property type="term" value="P:endocytosis"/>
    <property type="evidence" value="ECO:0007669"/>
    <property type="project" value="TreeGrafter"/>
</dbReference>
<dbReference type="FunFam" id="1.20.58.530:FF:000004">
    <property type="entry name" value="Unconventional myosin ID"/>
    <property type="match status" value="1"/>
</dbReference>
<evidence type="ECO:0000256" key="8">
    <source>
        <dbReference type="ARBA" id="ARBA00023203"/>
    </source>
</evidence>
<keyword evidence="6 9" id="KW-0518">Myosin</keyword>
<keyword evidence="8 9" id="KW-0009">Actin-binding</keyword>
<dbReference type="GO" id="GO:0005938">
    <property type="term" value="C:cell cortex"/>
    <property type="evidence" value="ECO:0007669"/>
    <property type="project" value="UniProtKB-ARBA"/>
</dbReference>
<dbReference type="Gene3D" id="1.10.10.820">
    <property type="match status" value="1"/>
</dbReference>
<dbReference type="InterPro" id="IPR036961">
    <property type="entry name" value="Kinesin_motor_dom_sf"/>
</dbReference>
<accession>A0AAW2HRV2</accession>
<dbReference type="InterPro" id="IPR000048">
    <property type="entry name" value="IQ_motif_EF-hand-BS"/>
</dbReference>
<dbReference type="InterPro" id="IPR027417">
    <property type="entry name" value="P-loop_NTPase"/>
</dbReference>
<dbReference type="GO" id="GO:0016459">
    <property type="term" value="C:myosin complex"/>
    <property type="evidence" value="ECO:0007669"/>
    <property type="project" value="UniProtKB-KW"/>
</dbReference>
<organism evidence="12">
    <name type="scientific">Menopon gallinae</name>
    <name type="common">poultry shaft louse</name>
    <dbReference type="NCBI Taxonomy" id="328185"/>
    <lineage>
        <taxon>Eukaryota</taxon>
        <taxon>Metazoa</taxon>
        <taxon>Ecdysozoa</taxon>
        <taxon>Arthropoda</taxon>
        <taxon>Hexapoda</taxon>
        <taxon>Insecta</taxon>
        <taxon>Pterygota</taxon>
        <taxon>Neoptera</taxon>
        <taxon>Paraneoptera</taxon>
        <taxon>Psocodea</taxon>
        <taxon>Troctomorpha</taxon>
        <taxon>Phthiraptera</taxon>
        <taxon>Amblycera</taxon>
        <taxon>Menoponidae</taxon>
        <taxon>Menopon</taxon>
    </lineage>
</organism>
<reference evidence="12" key="1">
    <citation type="journal article" date="2024" name="Gigascience">
        <title>Chromosome-level genome of the poultry shaft louse Menopon gallinae provides insight into the host-switching and adaptive evolution of parasitic lice.</title>
        <authorList>
            <person name="Xu Y."/>
            <person name="Ma L."/>
            <person name="Liu S."/>
            <person name="Liang Y."/>
            <person name="Liu Q."/>
            <person name="He Z."/>
            <person name="Tian L."/>
            <person name="Duan Y."/>
            <person name="Cai W."/>
            <person name="Li H."/>
            <person name="Song F."/>
        </authorList>
    </citation>
    <scope>NUCLEOTIDE SEQUENCE</scope>
    <source>
        <strain evidence="12">Cailab_2023a</strain>
    </source>
</reference>
<evidence type="ECO:0000259" key="11">
    <source>
        <dbReference type="PROSITE" id="PS51757"/>
    </source>
</evidence>
<dbReference type="InterPro" id="IPR001609">
    <property type="entry name" value="Myosin_head_motor_dom-like"/>
</dbReference>
<dbReference type="Pfam" id="PF00612">
    <property type="entry name" value="IQ"/>
    <property type="match status" value="2"/>
</dbReference>
<dbReference type="InterPro" id="IPR036072">
    <property type="entry name" value="MYSc_Myo1"/>
</dbReference>
<dbReference type="EMBL" id="JARGDH010000003">
    <property type="protein sequence ID" value="KAL0272205.1"/>
    <property type="molecule type" value="Genomic_DNA"/>
</dbReference>
<keyword evidence="5" id="KW-0446">Lipid-binding</keyword>
<dbReference type="PROSITE" id="PS51757">
    <property type="entry name" value="TH1"/>
    <property type="match status" value="1"/>
</dbReference>
<dbReference type="EMBL" id="JARGDH010000003">
    <property type="protein sequence ID" value="KAL0272199.1"/>
    <property type="molecule type" value="Genomic_DNA"/>
</dbReference>
<evidence type="ECO:0000256" key="2">
    <source>
        <dbReference type="ARBA" id="ARBA00008314"/>
    </source>
</evidence>
<dbReference type="GO" id="GO:0007498">
    <property type="term" value="P:mesoderm development"/>
    <property type="evidence" value="ECO:0007669"/>
    <property type="project" value="UniProtKB-ARBA"/>
</dbReference>
<dbReference type="Pfam" id="PF06017">
    <property type="entry name" value="Myosin_TH1"/>
    <property type="match status" value="1"/>
</dbReference>
<dbReference type="SUPFAM" id="SSF52540">
    <property type="entry name" value="P-loop containing nucleoside triphosphate hydrolases"/>
    <property type="match status" value="1"/>
</dbReference>
<dbReference type="GO" id="GO:0007015">
    <property type="term" value="P:actin filament organization"/>
    <property type="evidence" value="ECO:0007669"/>
    <property type="project" value="TreeGrafter"/>
</dbReference>
<feature type="region of interest" description="Actin-binding" evidence="9">
    <location>
        <begin position="571"/>
        <end position="593"/>
    </location>
</feature>
<evidence type="ECO:0000256" key="4">
    <source>
        <dbReference type="ARBA" id="ARBA00022840"/>
    </source>
</evidence>
<dbReference type="GO" id="GO:0005902">
    <property type="term" value="C:microvillus"/>
    <property type="evidence" value="ECO:0007669"/>
    <property type="project" value="TreeGrafter"/>
</dbReference>
<evidence type="ECO:0000259" key="10">
    <source>
        <dbReference type="PROSITE" id="PS51456"/>
    </source>
</evidence>
<protein>
    <recommendedName>
        <fullName evidence="13">Myosin-IB</fullName>
    </recommendedName>
</protein>